<gene>
    <name evidence="3" type="ORF">HMPREF8578_1939</name>
</gene>
<reference evidence="3 4" key="1">
    <citation type="submission" date="2010-11" db="EMBL/GenBank/DDBJ databases">
        <authorList>
            <person name="Muzny D."/>
            <person name="Qin X."/>
            <person name="Deng J."/>
            <person name="Jiang H."/>
            <person name="Liu Y."/>
            <person name="Qu J."/>
            <person name="Song X.-Z."/>
            <person name="Zhang L."/>
            <person name="Thornton R."/>
            <person name="Coyle M."/>
            <person name="Francisco L."/>
            <person name="Jackson L."/>
            <person name="Javaid M."/>
            <person name="Korchina V."/>
            <person name="Kovar C."/>
            <person name="Mata R."/>
            <person name="Mathew T."/>
            <person name="Ngo R."/>
            <person name="Nguyen L."/>
            <person name="Nguyen N."/>
            <person name="Okwuonu G."/>
            <person name="Ongeri F."/>
            <person name="Pham C."/>
            <person name="Simmons D."/>
            <person name="Wilczek-Boney K."/>
            <person name="Hale W."/>
            <person name="Jakkamsetti A."/>
            <person name="Pham P."/>
            <person name="Ruth R."/>
            <person name="San Lucas F."/>
            <person name="Warren J."/>
            <person name="Zhang J."/>
            <person name="Zhao Z."/>
            <person name="Zhou C."/>
            <person name="Zhu D."/>
            <person name="Lee S."/>
            <person name="Bess C."/>
            <person name="Blankenburg K."/>
            <person name="Forbes L."/>
            <person name="Fu Q."/>
            <person name="Gubbala S."/>
            <person name="Hirani K."/>
            <person name="Jayaseelan J.C."/>
            <person name="Lara F."/>
            <person name="Munidasa M."/>
            <person name="Palculict T."/>
            <person name="Patil S."/>
            <person name="Pu L.-L."/>
            <person name="Saada N."/>
            <person name="Tang L."/>
            <person name="Weissenberger G."/>
            <person name="Zhu Y."/>
            <person name="Hemphill L."/>
            <person name="Shang Y."/>
            <person name="Youmans B."/>
            <person name="Ayvaz T."/>
            <person name="Ross M."/>
            <person name="Santibanez J."/>
            <person name="Aqrawi P."/>
            <person name="Gross S."/>
            <person name="Joshi V."/>
            <person name="Fowler G."/>
            <person name="Nazareth L."/>
            <person name="Reid J."/>
            <person name="Worley K."/>
            <person name="Petrosino J."/>
            <person name="Highlander S."/>
            <person name="Gibbs R."/>
        </authorList>
    </citation>
    <scope>NUCLEOTIDE SEQUENCE [LARGE SCALE GENOMIC DNA]</scope>
    <source>
        <strain evidence="3 4">ATCC 49296</strain>
    </source>
</reference>
<dbReference type="AlphaFoldDB" id="E6KNX4"/>
<evidence type="ECO:0000256" key="2">
    <source>
        <dbReference type="SAM" id="SignalP"/>
    </source>
</evidence>
<feature type="chain" id="PRO_5039161517" description="Lipoprotein" evidence="2">
    <location>
        <begin position="31"/>
        <end position="333"/>
    </location>
</feature>
<keyword evidence="2" id="KW-0732">Signal</keyword>
<evidence type="ECO:0008006" key="5">
    <source>
        <dbReference type="Google" id="ProtNLM"/>
    </source>
</evidence>
<dbReference type="eggNOG" id="ENOG5033PCS">
    <property type="taxonomic scope" value="Bacteria"/>
</dbReference>
<sequence>MNNKHYLKEKCMKKSFRLCCLACVTTLALALGACSSKPSTSSTNNSNNQASTYHKKDVTGPAASFDWNAKVEPTNYERTFVETNSGSQFNKTLDRTKEAAENLEKKKKEISDPKVQTALKLVDAVFVNQENFDLVVKSASASNQEELFDKIWNEYLVPELTKIRPNFSNDTVFEYKGEKYPLKIYAPMFFKVNTNALGKAGAYTLEDYKVEGDMVYLKFMSPSVDTYQYEVKATYHDNFQDFFQGLVEEQQKVGQSDYAKALNIRFVYQLAALDFKADNYVDLEGMDYLDRNTHYLAIKVDNNGEASLDNENLANLLQISMKASNEANKGKFE</sequence>
<dbReference type="HOGENOM" id="CLU_077631_0_0_9"/>
<organism evidence="3 4">
    <name type="scientific">Streptococcus oralis ATCC 49296</name>
    <dbReference type="NCBI Taxonomy" id="888049"/>
    <lineage>
        <taxon>Bacteria</taxon>
        <taxon>Bacillati</taxon>
        <taxon>Bacillota</taxon>
        <taxon>Bacilli</taxon>
        <taxon>Lactobacillales</taxon>
        <taxon>Streptococcaceae</taxon>
        <taxon>Streptococcus</taxon>
    </lineage>
</organism>
<evidence type="ECO:0000313" key="4">
    <source>
        <dbReference type="Proteomes" id="UP000004500"/>
    </source>
</evidence>
<name>E6KNX4_STROR</name>
<comment type="caution">
    <text evidence="3">The sequence shown here is derived from an EMBL/GenBank/DDBJ whole genome shotgun (WGS) entry which is preliminary data.</text>
</comment>
<dbReference type="PROSITE" id="PS51257">
    <property type="entry name" value="PROKAR_LIPOPROTEIN"/>
    <property type="match status" value="1"/>
</dbReference>
<feature type="compositionally biased region" description="Low complexity" evidence="1">
    <location>
        <begin position="35"/>
        <end position="52"/>
    </location>
</feature>
<dbReference type="Proteomes" id="UP000004500">
    <property type="component" value="Unassembled WGS sequence"/>
</dbReference>
<dbReference type="EMBL" id="AEPO01000016">
    <property type="protein sequence ID" value="EFU62388.1"/>
    <property type="molecule type" value="Genomic_DNA"/>
</dbReference>
<evidence type="ECO:0000256" key="1">
    <source>
        <dbReference type="SAM" id="MobiDB-lite"/>
    </source>
</evidence>
<evidence type="ECO:0000313" key="3">
    <source>
        <dbReference type="EMBL" id="EFU62388.1"/>
    </source>
</evidence>
<proteinExistence type="predicted"/>
<feature type="signal peptide" evidence="2">
    <location>
        <begin position="1"/>
        <end position="30"/>
    </location>
</feature>
<protein>
    <recommendedName>
        <fullName evidence="5">Lipoprotein</fullName>
    </recommendedName>
</protein>
<accession>E6KNX4</accession>
<feature type="region of interest" description="Disordered" evidence="1">
    <location>
        <begin position="35"/>
        <end position="55"/>
    </location>
</feature>